<gene>
    <name evidence="2" type="ORF">RM552_01630</name>
</gene>
<comment type="caution">
    <text evidence="2">The sequence shown here is derived from an EMBL/GenBank/DDBJ whole genome shotgun (WGS) entry which is preliminary data.</text>
</comment>
<evidence type="ECO:0000313" key="3">
    <source>
        <dbReference type="Proteomes" id="UP001253545"/>
    </source>
</evidence>
<reference evidence="2 3" key="1">
    <citation type="submission" date="2023-09" db="EMBL/GenBank/DDBJ databases">
        <authorList>
            <person name="Rey-Velasco X."/>
        </authorList>
    </citation>
    <scope>NUCLEOTIDE SEQUENCE [LARGE SCALE GENOMIC DNA]</scope>
    <source>
        <strain evidence="2 3">P117</strain>
    </source>
</reference>
<feature type="signal peptide" evidence="1">
    <location>
        <begin position="1"/>
        <end position="19"/>
    </location>
</feature>
<protein>
    <submittedName>
        <fullName evidence="2">Uncharacterized protein</fullName>
    </submittedName>
</protein>
<proteinExistence type="predicted"/>
<keyword evidence="3" id="KW-1185">Reference proteome</keyword>
<organism evidence="2 3">
    <name type="scientific">Glaciecola petra</name>
    <dbReference type="NCBI Taxonomy" id="3075602"/>
    <lineage>
        <taxon>Bacteria</taxon>
        <taxon>Pseudomonadati</taxon>
        <taxon>Pseudomonadota</taxon>
        <taxon>Gammaproteobacteria</taxon>
        <taxon>Alteromonadales</taxon>
        <taxon>Alteromonadaceae</taxon>
        <taxon>Glaciecola</taxon>
    </lineage>
</organism>
<sequence length="137" mass="15549">MFNRFALLPLFLIQSFAYADCAGPSSVPLINLNIESCKVSSKFDNILELKAFAEQIYSWSIESKTLENERLELKTDVFYISSLIGYDCGDVLSNKKKLWLQMDVCNDTGQNIPDIQILPLTQDIRSEIERGSLDDDT</sequence>
<evidence type="ECO:0000313" key="2">
    <source>
        <dbReference type="EMBL" id="MDT0593541.1"/>
    </source>
</evidence>
<evidence type="ECO:0000256" key="1">
    <source>
        <dbReference type="SAM" id="SignalP"/>
    </source>
</evidence>
<name>A0ABU2ZMA4_9ALTE</name>
<accession>A0ABU2ZMA4</accession>
<feature type="chain" id="PRO_5047022497" evidence="1">
    <location>
        <begin position="20"/>
        <end position="137"/>
    </location>
</feature>
<keyword evidence="1" id="KW-0732">Signal</keyword>
<dbReference type="Proteomes" id="UP001253545">
    <property type="component" value="Unassembled WGS sequence"/>
</dbReference>
<dbReference type="RefSeq" id="WP_311367050.1">
    <property type="nucleotide sequence ID" value="NZ_JAVRHX010000001.1"/>
</dbReference>
<dbReference type="EMBL" id="JAVRHX010000001">
    <property type="protein sequence ID" value="MDT0593541.1"/>
    <property type="molecule type" value="Genomic_DNA"/>
</dbReference>